<reference evidence="1 2" key="1">
    <citation type="submission" date="2018-02" db="EMBL/GenBank/DDBJ databases">
        <title>Draft genome of wild Prunus yedoensis var. nudiflora.</title>
        <authorList>
            <person name="Baek S."/>
            <person name="Kim J.-H."/>
            <person name="Choi K."/>
            <person name="Kim G.-B."/>
            <person name="Cho A."/>
            <person name="Jang H."/>
            <person name="Shin C.-H."/>
            <person name="Yu H.-J."/>
            <person name="Mun J.-H."/>
        </authorList>
    </citation>
    <scope>NUCLEOTIDE SEQUENCE [LARGE SCALE GENOMIC DNA]</scope>
    <source>
        <strain evidence="2">cv. Jeju island</strain>
        <tissue evidence="1">Leaf</tissue>
    </source>
</reference>
<evidence type="ECO:0000313" key="2">
    <source>
        <dbReference type="Proteomes" id="UP000250321"/>
    </source>
</evidence>
<comment type="caution">
    <text evidence="1">The sequence shown here is derived from an EMBL/GenBank/DDBJ whole genome shotgun (WGS) entry which is preliminary data.</text>
</comment>
<dbReference type="Proteomes" id="UP000250321">
    <property type="component" value="Unassembled WGS sequence"/>
</dbReference>
<keyword evidence="2" id="KW-1185">Reference proteome</keyword>
<name>A0A314UQX5_PRUYE</name>
<sequence length="112" mass="11475">MILSSQDEVAIVEMTTVEVSVTEAVVTEMPDVEAADAEPSLVVLAGPPPVGATVAPLAPTVPIEPSPVVPRRPSGIVIQSISLYVSASVHGRRSVEHANCFDCSDSGAVGRG</sequence>
<organism evidence="1 2">
    <name type="scientific">Prunus yedoensis var. nudiflora</name>
    <dbReference type="NCBI Taxonomy" id="2094558"/>
    <lineage>
        <taxon>Eukaryota</taxon>
        <taxon>Viridiplantae</taxon>
        <taxon>Streptophyta</taxon>
        <taxon>Embryophyta</taxon>
        <taxon>Tracheophyta</taxon>
        <taxon>Spermatophyta</taxon>
        <taxon>Magnoliopsida</taxon>
        <taxon>eudicotyledons</taxon>
        <taxon>Gunneridae</taxon>
        <taxon>Pentapetalae</taxon>
        <taxon>rosids</taxon>
        <taxon>fabids</taxon>
        <taxon>Rosales</taxon>
        <taxon>Rosaceae</taxon>
        <taxon>Amygdaloideae</taxon>
        <taxon>Amygdaleae</taxon>
        <taxon>Prunus</taxon>
    </lineage>
</organism>
<protein>
    <submittedName>
        <fullName evidence="1">Uncharacterized protein</fullName>
    </submittedName>
</protein>
<dbReference type="EMBL" id="PJQY01003142">
    <property type="protein sequence ID" value="PQM39877.1"/>
    <property type="molecule type" value="Genomic_DNA"/>
</dbReference>
<dbReference type="AlphaFoldDB" id="A0A314UQX5"/>
<gene>
    <name evidence="1" type="ORF">Pyn_10232</name>
</gene>
<evidence type="ECO:0000313" key="1">
    <source>
        <dbReference type="EMBL" id="PQM39877.1"/>
    </source>
</evidence>
<accession>A0A314UQX5</accession>
<proteinExistence type="predicted"/>